<keyword evidence="7" id="KW-1185">Reference proteome</keyword>
<dbReference type="InterPro" id="IPR002893">
    <property type="entry name" value="Znf_MYND"/>
</dbReference>
<dbReference type="Proteomes" id="UP000308730">
    <property type="component" value="Unassembled WGS sequence"/>
</dbReference>
<accession>A0A4S4MVU2</accession>
<comment type="caution">
    <text evidence="6">The sequence shown here is derived from an EMBL/GenBank/DDBJ whole genome shotgun (WGS) entry which is preliminary data.</text>
</comment>
<evidence type="ECO:0000256" key="1">
    <source>
        <dbReference type="ARBA" id="ARBA00022723"/>
    </source>
</evidence>
<evidence type="ECO:0000256" key="3">
    <source>
        <dbReference type="ARBA" id="ARBA00022833"/>
    </source>
</evidence>
<evidence type="ECO:0000313" key="7">
    <source>
        <dbReference type="Proteomes" id="UP000308730"/>
    </source>
</evidence>
<reference evidence="6 7" key="1">
    <citation type="submission" date="2019-02" db="EMBL/GenBank/DDBJ databases">
        <title>Genome sequencing of the rare red list fungi Antrodiella citrinella (Flaviporus citrinellus).</title>
        <authorList>
            <person name="Buettner E."/>
            <person name="Kellner H."/>
        </authorList>
    </citation>
    <scope>NUCLEOTIDE SEQUENCE [LARGE SCALE GENOMIC DNA]</scope>
    <source>
        <strain evidence="6 7">DSM 108506</strain>
    </source>
</reference>
<dbReference type="SUPFAM" id="SSF144232">
    <property type="entry name" value="HIT/MYND zinc finger-like"/>
    <property type="match status" value="1"/>
</dbReference>
<keyword evidence="2 4" id="KW-0863">Zinc-finger</keyword>
<feature type="domain" description="MYND-type" evidence="5">
    <location>
        <begin position="157"/>
        <end position="202"/>
    </location>
</feature>
<dbReference type="Pfam" id="PF01753">
    <property type="entry name" value="zf-MYND"/>
    <property type="match status" value="1"/>
</dbReference>
<dbReference type="AlphaFoldDB" id="A0A4S4MVU2"/>
<dbReference type="OrthoDB" id="432970at2759"/>
<dbReference type="PROSITE" id="PS50865">
    <property type="entry name" value="ZF_MYND_2"/>
    <property type="match status" value="1"/>
</dbReference>
<protein>
    <recommendedName>
        <fullName evidence="5">MYND-type domain-containing protein</fullName>
    </recommendedName>
</protein>
<evidence type="ECO:0000256" key="2">
    <source>
        <dbReference type="ARBA" id="ARBA00022771"/>
    </source>
</evidence>
<keyword evidence="3" id="KW-0862">Zinc</keyword>
<proteinExistence type="predicted"/>
<evidence type="ECO:0000256" key="4">
    <source>
        <dbReference type="PROSITE-ProRule" id="PRU00134"/>
    </source>
</evidence>
<keyword evidence="1" id="KW-0479">Metal-binding</keyword>
<name>A0A4S4MVU2_9APHY</name>
<organism evidence="6 7">
    <name type="scientific">Antrodiella citrinella</name>
    <dbReference type="NCBI Taxonomy" id="2447956"/>
    <lineage>
        <taxon>Eukaryota</taxon>
        <taxon>Fungi</taxon>
        <taxon>Dikarya</taxon>
        <taxon>Basidiomycota</taxon>
        <taxon>Agaricomycotina</taxon>
        <taxon>Agaricomycetes</taxon>
        <taxon>Polyporales</taxon>
        <taxon>Steccherinaceae</taxon>
        <taxon>Antrodiella</taxon>
    </lineage>
</organism>
<sequence>MNFAFLSDKHLHTLEKNEDSAMAWWMQIAFETSPETNAPIPRGIRVRALSCLANSQWELKVTEDDPDTWNIDSVHRAGVFADDCAALGFVSAIMLHIGMKIRELRALPHVPEARHPRFTKLEYLWEIVETRNQEMAREKQKRDQTVVKAPNAYVCALKGCGIEGTRKSALLRCAGKCPADVKPSYCSKECQKADWKKHKLICKPNAAAKDKPHVADAPAAKTKMTIGESIRTDGKEVRIEMPDIIGGSGTIPLVSKTMTPEFMKDVRDEVEKLLVTDADKRSEAN</sequence>
<dbReference type="Gene3D" id="6.10.140.2220">
    <property type="match status" value="1"/>
</dbReference>
<dbReference type="EMBL" id="SGPM01000111">
    <property type="protein sequence ID" value="THH29707.1"/>
    <property type="molecule type" value="Genomic_DNA"/>
</dbReference>
<gene>
    <name evidence="6" type="ORF">EUX98_g4488</name>
</gene>
<evidence type="ECO:0000259" key="5">
    <source>
        <dbReference type="PROSITE" id="PS50865"/>
    </source>
</evidence>
<evidence type="ECO:0000313" key="6">
    <source>
        <dbReference type="EMBL" id="THH29707.1"/>
    </source>
</evidence>
<dbReference type="GO" id="GO:0008270">
    <property type="term" value="F:zinc ion binding"/>
    <property type="evidence" value="ECO:0007669"/>
    <property type="project" value="UniProtKB-KW"/>
</dbReference>